<dbReference type="InterPro" id="IPR041701">
    <property type="entry name" value="MetN_ABC"/>
</dbReference>
<evidence type="ECO:0000256" key="1">
    <source>
        <dbReference type="ARBA" id="ARBA00022448"/>
    </source>
</evidence>
<dbReference type="CDD" id="cd03258">
    <property type="entry name" value="ABC_MetN_methionine_transporter"/>
    <property type="match status" value="1"/>
</dbReference>
<evidence type="ECO:0000256" key="7">
    <source>
        <dbReference type="ARBA" id="ARBA00023136"/>
    </source>
</evidence>
<dbReference type="Gene3D" id="3.40.50.300">
    <property type="entry name" value="P-loop containing nucleotide triphosphate hydrolases"/>
    <property type="match status" value="1"/>
</dbReference>
<dbReference type="PANTHER" id="PTHR43166:SF30">
    <property type="entry name" value="METHIONINE IMPORT ATP-BINDING PROTEIN METN"/>
    <property type="match status" value="1"/>
</dbReference>
<keyword evidence="5" id="KW-1278">Translocase</keyword>
<evidence type="ECO:0000259" key="8">
    <source>
        <dbReference type="PROSITE" id="PS50893"/>
    </source>
</evidence>
<reference evidence="9 10" key="1">
    <citation type="journal article" date="2024" name="Chem. Sci.">
        <title>Discovery of megapolipeptins by genome mining of a Burkholderiales bacteria collection.</title>
        <authorList>
            <person name="Paulo B.S."/>
            <person name="Recchia M.J.J."/>
            <person name="Lee S."/>
            <person name="Fergusson C.H."/>
            <person name="Romanowski S.B."/>
            <person name="Hernandez A."/>
            <person name="Krull N."/>
            <person name="Liu D.Y."/>
            <person name="Cavanagh H."/>
            <person name="Bos A."/>
            <person name="Gray C.A."/>
            <person name="Murphy B.T."/>
            <person name="Linington R.G."/>
            <person name="Eustaquio A.S."/>
        </authorList>
    </citation>
    <scope>NUCLEOTIDE SEQUENCE [LARGE SCALE GENOMIC DNA]</scope>
    <source>
        <strain evidence="9 10">RL21-008-BIB-A</strain>
    </source>
</reference>
<evidence type="ECO:0000256" key="3">
    <source>
        <dbReference type="ARBA" id="ARBA00022741"/>
    </source>
</evidence>
<dbReference type="RefSeq" id="WP_408158493.1">
    <property type="nucleotide sequence ID" value="NZ_JAQQFM010000005.1"/>
</dbReference>
<dbReference type="PROSITE" id="PS50893">
    <property type="entry name" value="ABC_TRANSPORTER_2"/>
    <property type="match status" value="1"/>
</dbReference>
<evidence type="ECO:0000256" key="6">
    <source>
        <dbReference type="ARBA" id="ARBA00022970"/>
    </source>
</evidence>
<dbReference type="EMBL" id="JAQQFM010000005">
    <property type="protein sequence ID" value="MFL9925318.1"/>
    <property type="molecule type" value="Genomic_DNA"/>
</dbReference>
<evidence type="ECO:0000256" key="4">
    <source>
        <dbReference type="ARBA" id="ARBA00022840"/>
    </source>
</evidence>
<dbReference type="InterPro" id="IPR003439">
    <property type="entry name" value="ABC_transporter-like_ATP-bd"/>
</dbReference>
<keyword evidence="2" id="KW-1003">Cell membrane</keyword>
<keyword evidence="3" id="KW-0547">Nucleotide-binding</keyword>
<name>A0ABW9AC22_9BURK</name>
<gene>
    <name evidence="9" type="ORF">PQR62_13660</name>
</gene>
<dbReference type="InterPro" id="IPR017871">
    <property type="entry name" value="ABC_transporter-like_CS"/>
</dbReference>
<dbReference type="InterPro" id="IPR050086">
    <property type="entry name" value="MetN_ABC_transporter-like"/>
</dbReference>
<protein>
    <submittedName>
        <fullName evidence="9">ATP-binding cassette domain-containing protein</fullName>
    </submittedName>
</protein>
<dbReference type="Proteomes" id="UP001629246">
    <property type="component" value="Unassembled WGS sequence"/>
</dbReference>
<dbReference type="InterPro" id="IPR027417">
    <property type="entry name" value="P-loop_NTPase"/>
</dbReference>
<organism evidence="9 10">
    <name type="scientific">Herbaspirillum lusitanum</name>
    <dbReference type="NCBI Taxonomy" id="213312"/>
    <lineage>
        <taxon>Bacteria</taxon>
        <taxon>Pseudomonadati</taxon>
        <taxon>Pseudomonadota</taxon>
        <taxon>Betaproteobacteria</taxon>
        <taxon>Burkholderiales</taxon>
        <taxon>Oxalobacteraceae</taxon>
        <taxon>Herbaspirillum</taxon>
    </lineage>
</organism>
<dbReference type="PROSITE" id="PS00211">
    <property type="entry name" value="ABC_TRANSPORTER_1"/>
    <property type="match status" value="1"/>
</dbReference>
<feature type="domain" description="ABC transporter" evidence="8">
    <location>
        <begin position="71"/>
        <end position="310"/>
    </location>
</feature>
<evidence type="ECO:0000256" key="5">
    <source>
        <dbReference type="ARBA" id="ARBA00022967"/>
    </source>
</evidence>
<dbReference type="SUPFAM" id="SSF52540">
    <property type="entry name" value="P-loop containing nucleoside triphosphate hydrolases"/>
    <property type="match status" value="1"/>
</dbReference>
<keyword evidence="4 9" id="KW-0067">ATP-binding</keyword>
<keyword evidence="1" id="KW-0813">Transport</keyword>
<evidence type="ECO:0000313" key="10">
    <source>
        <dbReference type="Proteomes" id="UP001629246"/>
    </source>
</evidence>
<evidence type="ECO:0000313" key="9">
    <source>
        <dbReference type="EMBL" id="MFL9925318.1"/>
    </source>
</evidence>
<dbReference type="Pfam" id="PF00005">
    <property type="entry name" value="ABC_tran"/>
    <property type="match status" value="1"/>
</dbReference>
<dbReference type="InterPro" id="IPR003593">
    <property type="entry name" value="AAA+_ATPase"/>
</dbReference>
<keyword evidence="10" id="KW-1185">Reference proteome</keyword>
<dbReference type="PANTHER" id="PTHR43166">
    <property type="entry name" value="AMINO ACID IMPORT ATP-BINDING PROTEIN"/>
    <property type="match status" value="1"/>
</dbReference>
<comment type="caution">
    <text evidence="9">The sequence shown here is derived from an EMBL/GenBank/DDBJ whole genome shotgun (WGS) entry which is preliminary data.</text>
</comment>
<dbReference type="SMART" id="SM00382">
    <property type="entry name" value="AAA"/>
    <property type="match status" value="1"/>
</dbReference>
<proteinExistence type="predicted"/>
<evidence type="ECO:0000256" key="2">
    <source>
        <dbReference type="ARBA" id="ARBA00022475"/>
    </source>
</evidence>
<dbReference type="GO" id="GO:0005524">
    <property type="term" value="F:ATP binding"/>
    <property type="evidence" value="ECO:0007669"/>
    <property type="project" value="UniProtKB-KW"/>
</dbReference>
<sequence>MSLTLLSAARDAAWRAVSTAMKYPEAEFAAYAPTSTAAPLSSGPDFAQRQAQIDAVRGGPSQAEAEAAPHLIFEHIAKQYKAASGPVQALRDVSFTVQRGEIFGIIGRSGAGKSTLLRTINALERPDAGSVSIDGLRVGELDEDALVGLRRRIGMIFQHFNLLSAKTVRDNVGLPLRVAGVAPEQIRSRVDALLDLVGLRDKAEVYPAKLSGGQKQRVGIARALVHEPDVLLCDEATSALDPESTQSILSLLRDVSSKMGLTVVLITHDMAVIREICDRVLVLDQGAIVEQGEVWKVLGDPQAEATRALLRPLMHGLPPDLAAQLVDDLQGRPGLAILSLHYGGAQRPQGVSLQELALLGPQATLIHGGLDRIRGHAQGSLLLSLPAASWHAAKAQGLAGADFIEVLGYVPAPVL</sequence>
<accession>A0ABW9AC22</accession>
<keyword evidence="6" id="KW-0029">Amino-acid transport</keyword>
<keyword evidence="7" id="KW-0472">Membrane</keyword>